<protein>
    <submittedName>
        <fullName evidence="1">Uncharacterized protein</fullName>
    </submittedName>
</protein>
<dbReference type="RefSeq" id="WP_102195863.1">
    <property type="nucleotide sequence ID" value="NZ_NIPR01000011.1"/>
</dbReference>
<evidence type="ECO:0000313" key="1">
    <source>
        <dbReference type="EMBL" id="PMD71488.1"/>
    </source>
</evidence>
<dbReference type="AlphaFoldDB" id="A0A2N7AV47"/>
<comment type="caution">
    <text evidence="1">The sequence shown here is derived from an EMBL/GenBank/DDBJ whole genome shotgun (WGS) entry which is preliminary data.</text>
</comment>
<keyword evidence="2" id="KW-1185">Reference proteome</keyword>
<organism evidence="1 2">
    <name type="scientific">Companilactobacillus nuruki</name>
    <dbReference type="NCBI Taxonomy" id="1993540"/>
    <lineage>
        <taxon>Bacteria</taxon>
        <taxon>Bacillati</taxon>
        <taxon>Bacillota</taxon>
        <taxon>Bacilli</taxon>
        <taxon>Lactobacillales</taxon>
        <taxon>Lactobacillaceae</taxon>
        <taxon>Companilactobacillus</taxon>
    </lineage>
</organism>
<proteinExistence type="predicted"/>
<reference evidence="1 2" key="1">
    <citation type="submission" date="2017-05" db="EMBL/GenBank/DDBJ databases">
        <title>Lactobacillus nurukis nov., sp. nov., isolated from nuruk.</title>
        <authorList>
            <person name="Kim S.-J."/>
        </authorList>
    </citation>
    <scope>NUCLEOTIDE SEQUENCE [LARGE SCALE GENOMIC DNA]</scope>
    <source>
        <strain evidence="1 2">SYF10-1a</strain>
    </source>
</reference>
<dbReference type="Proteomes" id="UP000235649">
    <property type="component" value="Unassembled WGS sequence"/>
</dbReference>
<accession>A0A2N7AV47</accession>
<evidence type="ECO:0000313" key="2">
    <source>
        <dbReference type="Proteomes" id="UP000235649"/>
    </source>
</evidence>
<dbReference type="EMBL" id="NIPR01000011">
    <property type="protein sequence ID" value="PMD71488.1"/>
    <property type="molecule type" value="Genomic_DNA"/>
</dbReference>
<name>A0A2N7AV47_9LACO</name>
<gene>
    <name evidence="1" type="ORF">CBP76_05090</name>
</gene>
<sequence>MCEYCEGNKLLFQVGNDDFDHLYIGLYKDRITIDDHCEGQIATEDNFKINFCPMCGRKLGD</sequence>
<dbReference type="OrthoDB" id="2190065at2"/>